<gene>
    <name evidence="2" type="ordered locus">Hoch_2401</name>
</gene>
<name>D0LJ91_HALO1</name>
<dbReference type="AlphaFoldDB" id="D0LJ91"/>
<dbReference type="RefSeq" id="WP_012827546.1">
    <property type="nucleotide sequence ID" value="NC_013440.1"/>
</dbReference>
<protein>
    <recommendedName>
        <fullName evidence="4">DUF3570 domain-containing protein</fullName>
    </recommendedName>
</protein>
<sequence length="436" mass="46986">MQLRRARIVAAALATAALGLPSVWAPAALERALGGVAHAEDRADVTTTYYQEQRRGGLGGLTVIHPQADLSVDLGETTTVSAGYSADVVSGATPAVYQVDAVSAATTFEDVRHEGHLSLGFAGSRSRLSLTAGTAVERDYASLIIGGSGSVDLPGKNTTFALSYTHNFDQVCDKENGLLTPLERLALEGSDPCEKQAILVEDTPGMTVWRSLDIDTLQATLTQNLSPRAVLQVGAFGQVLRGFQSNPYRRVRIGDLLPQESVPSNRGRAALMLRVNRFIPAVRGALHVMGRGYSDTWGVDGVAAEMGYSQYFGRSLLVRFRGRFSYQQAATFYKDAFYYETESTAGAFFTGDRELGQVSNILGGVKLAYVKEAEEGQAVWGVFDSLQLNLKGEAMLMEEFATGSVEDNPFGIDNQFLTSDQLLDAVIIQLGLLLSY</sequence>
<feature type="signal peptide" evidence="1">
    <location>
        <begin position="1"/>
        <end position="27"/>
    </location>
</feature>
<dbReference type="Pfam" id="PF12094">
    <property type="entry name" value="DUF3570"/>
    <property type="match status" value="2"/>
</dbReference>
<accession>D0LJ91</accession>
<dbReference type="OrthoDB" id="5450709at2"/>
<reference evidence="2 3" key="1">
    <citation type="journal article" date="2010" name="Stand. Genomic Sci.">
        <title>Complete genome sequence of Haliangium ochraceum type strain (SMP-2).</title>
        <authorList>
            <consortium name="US DOE Joint Genome Institute (JGI-PGF)"/>
            <person name="Ivanova N."/>
            <person name="Daum C."/>
            <person name="Lang E."/>
            <person name="Abt B."/>
            <person name="Kopitz M."/>
            <person name="Saunders E."/>
            <person name="Lapidus A."/>
            <person name="Lucas S."/>
            <person name="Glavina Del Rio T."/>
            <person name="Nolan M."/>
            <person name="Tice H."/>
            <person name="Copeland A."/>
            <person name="Cheng J.F."/>
            <person name="Chen F."/>
            <person name="Bruce D."/>
            <person name="Goodwin L."/>
            <person name="Pitluck S."/>
            <person name="Mavromatis K."/>
            <person name="Pati A."/>
            <person name="Mikhailova N."/>
            <person name="Chen A."/>
            <person name="Palaniappan K."/>
            <person name="Land M."/>
            <person name="Hauser L."/>
            <person name="Chang Y.J."/>
            <person name="Jeffries C.D."/>
            <person name="Detter J.C."/>
            <person name="Brettin T."/>
            <person name="Rohde M."/>
            <person name="Goker M."/>
            <person name="Bristow J."/>
            <person name="Markowitz V."/>
            <person name="Eisen J.A."/>
            <person name="Hugenholtz P."/>
            <person name="Kyrpides N.C."/>
            <person name="Klenk H.P."/>
        </authorList>
    </citation>
    <scope>NUCLEOTIDE SEQUENCE [LARGE SCALE GENOMIC DNA]</scope>
    <source>
        <strain evidence="3">DSM 14365 / CIP 107738 / JCM 11303 / AJ 13395 / SMP-2</strain>
    </source>
</reference>
<evidence type="ECO:0000313" key="2">
    <source>
        <dbReference type="EMBL" id="ACY14938.1"/>
    </source>
</evidence>
<organism evidence="2 3">
    <name type="scientific">Haliangium ochraceum (strain DSM 14365 / JCM 11303 / SMP-2)</name>
    <dbReference type="NCBI Taxonomy" id="502025"/>
    <lineage>
        <taxon>Bacteria</taxon>
        <taxon>Pseudomonadati</taxon>
        <taxon>Myxococcota</taxon>
        <taxon>Polyangia</taxon>
        <taxon>Haliangiales</taxon>
        <taxon>Kofleriaceae</taxon>
        <taxon>Haliangium</taxon>
    </lineage>
</organism>
<evidence type="ECO:0000313" key="3">
    <source>
        <dbReference type="Proteomes" id="UP000001880"/>
    </source>
</evidence>
<dbReference type="EMBL" id="CP001804">
    <property type="protein sequence ID" value="ACY14938.1"/>
    <property type="molecule type" value="Genomic_DNA"/>
</dbReference>
<keyword evidence="1" id="KW-0732">Signal</keyword>
<dbReference type="InterPro" id="IPR021953">
    <property type="entry name" value="DUF3570"/>
</dbReference>
<evidence type="ECO:0008006" key="4">
    <source>
        <dbReference type="Google" id="ProtNLM"/>
    </source>
</evidence>
<dbReference type="eggNOG" id="ENOG5034A1W">
    <property type="taxonomic scope" value="Bacteria"/>
</dbReference>
<dbReference type="KEGG" id="hoh:Hoch_2401"/>
<dbReference type="Proteomes" id="UP000001880">
    <property type="component" value="Chromosome"/>
</dbReference>
<feature type="chain" id="PRO_5003010133" description="DUF3570 domain-containing protein" evidence="1">
    <location>
        <begin position="28"/>
        <end position="436"/>
    </location>
</feature>
<proteinExistence type="predicted"/>
<keyword evidence="3" id="KW-1185">Reference proteome</keyword>
<evidence type="ECO:0000256" key="1">
    <source>
        <dbReference type="SAM" id="SignalP"/>
    </source>
</evidence>
<dbReference type="STRING" id="502025.Hoch_2401"/>
<dbReference type="HOGENOM" id="CLU_628164_0_0_7"/>